<dbReference type="InterPro" id="IPR047914">
    <property type="entry name" value="TagK-like_C"/>
</dbReference>
<gene>
    <name evidence="1" type="ORF">I6G64_07825</name>
    <name evidence="2" type="ORF">NCTC12961_01128</name>
</gene>
<protein>
    <submittedName>
        <fullName evidence="1">TagK domain-containing protein</fullName>
    </submittedName>
</protein>
<dbReference type="AlphaFoldDB" id="A0A2X4UD77"/>
<dbReference type="NCBIfam" id="NF033419">
    <property type="entry name" value="T6SS_TagK_dom"/>
    <property type="match status" value="1"/>
</dbReference>
<accession>A0A2X4UD77</accession>
<name>A0A2X4UD77_SERPL</name>
<dbReference type="EMBL" id="CP065673">
    <property type="protein sequence ID" value="QPS22284.1"/>
    <property type="molecule type" value="Genomic_DNA"/>
</dbReference>
<organism evidence="2 3">
    <name type="scientific">Serratia plymuthica</name>
    <dbReference type="NCBI Taxonomy" id="82996"/>
    <lineage>
        <taxon>Bacteria</taxon>
        <taxon>Pseudomonadati</taxon>
        <taxon>Pseudomonadota</taxon>
        <taxon>Gammaproteobacteria</taxon>
        <taxon>Enterobacterales</taxon>
        <taxon>Yersiniaceae</taxon>
        <taxon>Serratia</taxon>
    </lineage>
</organism>
<evidence type="ECO:0000313" key="1">
    <source>
        <dbReference type="EMBL" id="QPS22284.1"/>
    </source>
</evidence>
<dbReference type="Proteomes" id="UP000594967">
    <property type="component" value="Chromosome"/>
</dbReference>
<reference evidence="2 3" key="1">
    <citation type="submission" date="2018-06" db="EMBL/GenBank/DDBJ databases">
        <authorList>
            <consortium name="Pathogen Informatics"/>
            <person name="Doyle S."/>
        </authorList>
    </citation>
    <scope>NUCLEOTIDE SEQUENCE [LARGE SCALE GENOMIC DNA]</scope>
    <source>
        <strain evidence="2 3">NCTC12961</strain>
    </source>
</reference>
<dbReference type="Proteomes" id="UP000248897">
    <property type="component" value="Chromosome 1"/>
</dbReference>
<dbReference type="RefSeq" id="WP_073972025.1">
    <property type="nucleotide sequence ID" value="NZ_CAMITG010000006.1"/>
</dbReference>
<evidence type="ECO:0000313" key="3">
    <source>
        <dbReference type="Proteomes" id="UP000248897"/>
    </source>
</evidence>
<reference evidence="1 4" key="2">
    <citation type="submission" date="2020-12" db="EMBL/GenBank/DDBJ databases">
        <title>FDA dAtabase for Regulatory Grade micrObial Sequences (FDA-ARGOS): Supporting development and validation of Infectious Disease Dx tests.</title>
        <authorList>
            <person name="Sproer C."/>
            <person name="Gronow S."/>
            <person name="Severitt S."/>
            <person name="Schroder I."/>
            <person name="Tallon L."/>
            <person name="Sadzewicz L."/>
            <person name="Zhao X."/>
            <person name="Boylan J."/>
            <person name="Ott S."/>
            <person name="Bowen H."/>
            <person name="Vavikolanu K."/>
            <person name="Mehta A."/>
            <person name="Aluvathingal J."/>
            <person name="Nadendla S."/>
            <person name="Lowell S."/>
            <person name="Myers T."/>
            <person name="Yan Y."/>
            <person name="Sichtig H."/>
        </authorList>
    </citation>
    <scope>NUCLEOTIDE SEQUENCE [LARGE SCALE GENOMIC DNA]</scope>
    <source>
        <strain evidence="1 4">FDAARGOS_907</strain>
    </source>
</reference>
<dbReference type="EMBL" id="LS483469">
    <property type="protein sequence ID" value="SQI32382.1"/>
    <property type="molecule type" value="Genomic_DNA"/>
</dbReference>
<keyword evidence="4" id="KW-1185">Reference proteome</keyword>
<proteinExistence type="predicted"/>
<evidence type="ECO:0000313" key="2">
    <source>
        <dbReference type="EMBL" id="SQI32382.1"/>
    </source>
</evidence>
<evidence type="ECO:0000313" key="4">
    <source>
        <dbReference type="Proteomes" id="UP000594967"/>
    </source>
</evidence>
<sequence length="279" mass="31849">MNIHFEWPPSRQPIALIGNLTADNAAVLDVSSGVFGPHGNEAEQDTVAFYWHMARPVILNLCANLVCRLDGVELQYGSVHPLRDKSKIQVGHFKLVMTGGTDEVDEQGFYQLIYPNGSWQAANKVPEVEEILPNGGNYINDLRYFNEVILAQDKGEDVLKALEVEYKRFLIWWEQDGGYYGGGNELANHIIKTDHRFDIIREKIKEKTLTECIVARDFLMEKVWPELDTGDHFDDIFSEEEKVDLLKSLSPEHITAKGKYTVPELVFQDFYKVGLDSHY</sequence>